<evidence type="ECO:0000313" key="2">
    <source>
        <dbReference type="Proteomes" id="UP000231259"/>
    </source>
</evidence>
<evidence type="ECO:0000313" key="1">
    <source>
        <dbReference type="EMBL" id="PIL19385.1"/>
    </source>
</evidence>
<organism evidence="1 2">
    <name type="scientific">Puniceibacterium antarcticum</name>
    <dbReference type="NCBI Taxonomy" id="1206336"/>
    <lineage>
        <taxon>Bacteria</taxon>
        <taxon>Pseudomonadati</taxon>
        <taxon>Pseudomonadota</taxon>
        <taxon>Alphaproteobacteria</taxon>
        <taxon>Rhodobacterales</taxon>
        <taxon>Paracoccaceae</taxon>
        <taxon>Puniceibacterium</taxon>
    </lineage>
</organism>
<accession>A0A2G8RCT7</accession>
<keyword evidence="2" id="KW-1185">Reference proteome</keyword>
<gene>
    <name evidence="1" type="ORF">P775_14685</name>
</gene>
<reference evidence="1 2" key="1">
    <citation type="submission" date="2013-09" db="EMBL/GenBank/DDBJ databases">
        <title>Genome sequencing of Phaeobacter antarcticus sp. nov. SM1211.</title>
        <authorList>
            <person name="Zhang X.-Y."/>
            <person name="Liu C."/>
            <person name="Chen X.-L."/>
            <person name="Xie B.-B."/>
            <person name="Qin Q.-L."/>
            <person name="Rong J.-C."/>
            <person name="Zhang Y.-Z."/>
        </authorList>
    </citation>
    <scope>NUCLEOTIDE SEQUENCE [LARGE SCALE GENOMIC DNA]</scope>
    <source>
        <strain evidence="1 2">SM1211</strain>
    </source>
</reference>
<proteinExistence type="predicted"/>
<sequence length="113" mass="12347">MILYRKDLYWDQSRCIYFSGNAAMIIWSPFILDDLAGLRDSAPHTLNNDPQSCGLVAATSIVPPFAGPSNPDGAAWGQLRFFCITSDAQTDAAMDFVEYSLPGGLSVTKLDPR</sequence>
<name>A0A2G8RCT7_9RHOB</name>
<dbReference type="EMBL" id="AWWI01000100">
    <property type="protein sequence ID" value="PIL19385.1"/>
    <property type="molecule type" value="Genomic_DNA"/>
</dbReference>
<dbReference type="AlphaFoldDB" id="A0A2G8RCT7"/>
<protein>
    <submittedName>
        <fullName evidence="1">Uncharacterized protein</fullName>
    </submittedName>
</protein>
<comment type="caution">
    <text evidence="1">The sequence shown here is derived from an EMBL/GenBank/DDBJ whole genome shotgun (WGS) entry which is preliminary data.</text>
</comment>
<dbReference type="Proteomes" id="UP000231259">
    <property type="component" value="Unassembled WGS sequence"/>
</dbReference>